<accession>A0A101TT03</accession>
<dbReference type="AlphaFoldDB" id="A0A101TT03"/>
<protein>
    <submittedName>
        <fullName evidence="1">Uncharacterized protein</fullName>
    </submittedName>
</protein>
<sequence>MVGRLDEDPAGRLLLEVPLFAAPAACWWARQTVESTLTSQVIRPFASASAWSWVRILAQVPSRCERRNRS</sequence>
<name>A0A101TT03_9ACTN</name>
<organism evidence="1 2">
    <name type="scientific">Streptomyces caeruleatus</name>
    <dbReference type="NCBI Taxonomy" id="661399"/>
    <lineage>
        <taxon>Bacteria</taxon>
        <taxon>Bacillati</taxon>
        <taxon>Actinomycetota</taxon>
        <taxon>Actinomycetes</taxon>
        <taxon>Kitasatosporales</taxon>
        <taxon>Streptomycetaceae</taxon>
        <taxon>Streptomyces</taxon>
    </lineage>
</organism>
<evidence type="ECO:0000313" key="1">
    <source>
        <dbReference type="EMBL" id="KUN97917.1"/>
    </source>
</evidence>
<evidence type="ECO:0000313" key="2">
    <source>
        <dbReference type="Proteomes" id="UP000053429"/>
    </source>
</evidence>
<dbReference type="EMBL" id="LMWY01000039">
    <property type="protein sequence ID" value="KUN97917.1"/>
    <property type="molecule type" value="Genomic_DNA"/>
</dbReference>
<keyword evidence="2" id="KW-1185">Reference proteome</keyword>
<proteinExistence type="predicted"/>
<comment type="caution">
    <text evidence="1">The sequence shown here is derived from an EMBL/GenBank/DDBJ whole genome shotgun (WGS) entry which is preliminary data.</text>
</comment>
<gene>
    <name evidence="1" type="ORF">AQJ67_29180</name>
</gene>
<reference evidence="1 2" key="1">
    <citation type="submission" date="2015-10" db="EMBL/GenBank/DDBJ databases">
        <title>Draft genome sequence of Streptomyces caeruleatus NRRL B-24802, type strain for the species Streptomyces caeruleatus.</title>
        <authorList>
            <person name="Ruckert C."/>
            <person name="Winkler A."/>
            <person name="Kalinowski J."/>
            <person name="Kampfer P."/>
            <person name="Glaeser S."/>
        </authorList>
    </citation>
    <scope>NUCLEOTIDE SEQUENCE [LARGE SCALE GENOMIC DNA]</scope>
    <source>
        <strain evidence="1 2">NRRL B-24802</strain>
    </source>
</reference>
<dbReference type="Proteomes" id="UP000053429">
    <property type="component" value="Unassembled WGS sequence"/>
</dbReference>